<evidence type="ECO:0000259" key="2">
    <source>
        <dbReference type="Pfam" id="PF03372"/>
    </source>
</evidence>
<dbReference type="EMBL" id="OU015569">
    <property type="protein sequence ID" value="CAG5094857.1"/>
    <property type="molecule type" value="Genomic_DNA"/>
</dbReference>
<sequence>MDIREIQRASGIEVPPSMHSTSQSAKRGRVDDDESQAKKSRDDPHNQSPPARGYTPSFRGKNKRGRGRGRGRGAGRGSAFRANRGTQREHGQDNINRPNQPRRLFAGIGIDDGRASSSTNDAERNTKIVRIEDIRHYPENIPMVEELFDERGKFLRKENGHNYIASSAKELLTYEYTMDKMIIFKKVKFHEERFYEDIIANGRFPRTGIMLDMDWIPPSWKNMEYDLHIITSVTVFVMQDTLDKLCIPMKDIKSMIVIKEDGSLVPLNSGALTENKKATVRGIQFYSTVSALKMITLANECLSPVDPFYGCNKIPRMAMFWCSTERKDRLGHSAMVATPNCGKTIIEVLCAVLKRYMYYIRKCGEFYTFHSKSNVINVLPLRTIFDLSLKEMEDEKFSPSYDRFKDWMNLYKPYVFDRRCAAMSVSIERFHHQMTKTVLAMQEYHLGRGNSHWFTMSTDDAFKMKVKDQQEIANVTEGKITIADVGANPDIGMFRPEIAKRKGVFMNDLDRVRDEPRACDSIKHMAGGSVQEVSDELKRVVEQTKDQEEAISNVMLFSHSNNRQALNFMIEMQAINTKHATTVEEKSEKQNLLAKMQIYRKEHKLLFDTDPTLLGTVKRSVGEQIEWGVNTRNANGDKYRVPIAEYLKDGQGDQTTKIATIKTKDPEYKFNIAEFYMQAGSEVAQKYIPPVKEDARVQPMDDDEAPSSVQNISHPLDKCQNDGTSSMGRESKGEDTDLESLLDEDEKKKSLEAAKLTEPKQYLIKQMMKAANVRMSAFTDDDASEVSVFCSAVSPPDVANVAEVVTPNLVQISKIDKGKPVDKEVIENTGSIVSNAKAKWNAISPAEEESSWRNTVAVYRSADEFLEKENLQSYPDPEAFTKAQTLAECARTDLENTIRRYIQSSNKNDINTACRKWQSLIYGLRGSLINRLEKLINCAEGESAASLGLNDPEKLKEWNGFLRANRNFREVLHDPEKLTVLHCCDPDVLSQDMPVPKSLAIYNYVKLAGMEMNIDCTKTCANIVMSQLVALGLIVTSRRTHAAVYNPGELPGQHLLKSKPIFVRVIKVGPDFTHKRWLMAKEFVRTVAIKEYKQELDFTIDDVPDLAMNEPLFQLFINEFWRKVVANNLTLGFRIWMRKHDYLTSCSFRGLTNEDDSNCTDGLPDLPHPPLTITFKQFKNLCEIQRMKNKTHKVNDIIRSGEVPKMPISHDIPSPHVFAKGRGLEGVLPAAENLPKLKRSSKNIIPTEGDLEKAVTEHNEKVVSAADNLTVVCANLGKCSTLDKIKKLVRRHRGAHIFTVAELFIERDMALDRDNWPDGYRILAGQGSTDGKNQCFSLIVIRSNIKVLRTINCLHQNAGALLDVNGIEIYIFSVYNFCNSAFDGYKNKFGVSRDVLYEDLNKMRMMSTDHPAIIAGDFNVQVNNPRCHERSQADKIQAAMDGFERLTNFVTFRRDCKNGRTMESCIDHIYFSPGKIDTNEISCKPADHRTSLGSDGHCGVICEIPIRAPEGKIWKLWKVPDQKEKDECYKIGMKMMLNNIEKLDRMKGDMDEVQLRHEILVQYAQKTRPLVDKIKVTDPYKIVQSKATKEWLQAGFYIENLIKQSKIDEVPRRWWISIVDLWNEIKKMIVKLKCADRRYHLARKCDPEELSLTDSWGLFGREIKTANALSIDGTPNQIAEEFVQLQRNTSPELEGCVGDKDDRLTTLPKVCIERFRVHPCGKLPALVTVYKKSKKATCDVFNINKTCLETLPLIGVLTLVIMPVMLALRNDPAEDNSTCADGAQTMCNCDHHPGGRTSCLENGLILGERKDDNDISVIAGQKAAFADDLAALIIAPNSTEAAVSLTSTISRATKEINEKGLKVAETKTECFFVKIIKLDQRLEMVKAMTKPDYAHDYAVFYPSSGKVKTISQAMIRSEGLIERMNIKHALPTFWGDDAERRNRVINDYKMPGHLMGLCNKYFAAYASHFGNSKAQFRAWMGLSAPVLGEDARRKRIAVQTAWERIASKDKSSWGLTSINLMETSDLLRSDEDRMARRLFGSYSLGGANSQETSAGLDRKLESVAARAIFFEYFLLPGCASIILNDVNGQAGAWTAARMSELALRNRDSILTNPATVEKLNKVLEVANVLNEADIRTTIGERHHLAGIAVSLVNHPSKFEIEALKSEIPRIIAKFSQGDDHEALLNFANNSDVGGAIIELNGNLEKVCFGLGTETMNEARKVVRSSFGATMTMMLNDLALHAISSFCEFCSCKKDQSTTAKAKLQDRVENCSDLLRRFVTIATEVGNKRKSGHSRMDTRAFMEGLMRLDPITIRQRSVYDHFQCIIKSRGFHRLRPRCPAPHIMWRNRAFGSLIHLEFCEALLVLTQLLCKSTGPGSLSIVDRTQRTSCLLFAAIIGQINDIICSMTTALGTQNLTVDFYEMSMTAGKMAEITNLKARDEIVLAGSRTTLMHSGFFTCEIRNMEEREKREISSLMARQERALSALRANAVAQAEFVNTNFEGHTPQLISNFDSDHKQCPMISMVRINETNPGEGIEYTLRESIHAARIRAIINCRKRRGEHIPLPVRVWAHENETTEEEEVEMPQLSLIDDEDVTRSSSMLKGPICRRDSKAGRG</sequence>
<reference evidence="3 4" key="1">
    <citation type="submission" date="2021-04" db="EMBL/GenBank/DDBJ databases">
        <authorList>
            <person name="Bliznina A."/>
        </authorList>
    </citation>
    <scope>NUCLEOTIDE SEQUENCE [LARGE SCALE GENOMIC DNA]</scope>
</reference>
<name>A0ABN7S8E0_OIKDI</name>
<dbReference type="InterPro" id="IPR036691">
    <property type="entry name" value="Endo/exonu/phosph_ase_sf"/>
</dbReference>
<protein>
    <submittedName>
        <fullName evidence="3">Oidioi.mRNA.OKI2018_I69.XSR.g13921.t1.cds</fullName>
    </submittedName>
</protein>
<dbReference type="Proteomes" id="UP001158576">
    <property type="component" value="Chromosome XSR"/>
</dbReference>
<proteinExistence type="predicted"/>
<organism evidence="3 4">
    <name type="scientific">Oikopleura dioica</name>
    <name type="common">Tunicate</name>
    <dbReference type="NCBI Taxonomy" id="34765"/>
    <lineage>
        <taxon>Eukaryota</taxon>
        <taxon>Metazoa</taxon>
        <taxon>Chordata</taxon>
        <taxon>Tunicata</taxon>
        <taxon>Appendicularia</taxon>
        <taxon>Copelata</taxon>
        <taxon>Oikopleuridae</taxon>
        <taxon>Oikopleura</taxon>
    </lineage>
</organism>
<evidence type="ECO:0000313" key="4">
    <source>
        <dbReference type="Proteomes" id="UP001158576"/>
    </source>
</evidence>
<gene>
    <name evidence="3" type="ORF">OKIOD_LOCUS5479</name>
</gene>
<feature type="region of interest" description="Disordered" evidence="1">
    <location>
        <begin position="698"/>
        <end position="745"/>
    </location>
</feature>
<evidence type="ECO:0000313" key="3">
    <source>
        <dbReference type="EMBL" id="CAG5094857.1"/>
    </source>
</evidence>
<feature type="region of interest" description="Disordered" evidence="1">
    <location>
        <begin position="1"/>
        <end position="122"/>
    </location>
</feature>
<accession>A0ABN7S8E0</accession>
<keyword evidence="4" id="KW-1185">Reference proteome</keyword>
<feature type="region of interest" description="Disordered" evidence="1">
    <location>
        <begin position="2592"/>
        <end position="2614"/>
    </location>
</feature>
<feature type="compositionally biased region" description="Basic and acidic residues" evidence="1">
    <location>
        <begin position="35"/>
        <end position="45"/>
    </location>
</feature>
<evidence type="ECO:0000256" key="1">
    <source>
        <dbReference type="SAM" id="MobiDB-lite"/>
    </source>
</evidence>
<dbReference type="InterPro" id="IPR005135">
    <property type="entry name" value="Endo/exonuclease/phosphatase"/>
</dbReference>
<dbReference type="SUPFAM" id="SSF56219">
    <property type="entry name" value="DNase I-like"/>
    <property type="match status" value="1"/>
</dbReference>
<dbReference type="Pfam" id="PF03372">
    <property type="entry name" value="Exo_endo_phos"/>
    <property type="match status" value="1"/>
</dbReference>
<feature type="compositionally biased region" description="Basic and acidic residues" evidence="1">
    <location>
        <begin position="2605"/>
        <end position="2614"/>
    </location>
</feature>
<feature type="domain" description="Endonuclease/exonuclease/phosphatase" evidence="2">
    <location>
        <begin position="1281"/>
        <end position="1474"/>
    </location>
</feature>
<dbReference type="Gene3D" id="3.60.10.10">
    <property type="entry name" value="Endonuclease/exonuclease/phosphatase"/>
    <property type="match status" value="1"/>
</dbReference>
<feature type="compositionally biased region" description="Basic residues" evidence="1">
    <location>
        <begin position="60"/>
        <end position="73"/>
    </location>
</feature>